<evidence type="ECO:0000313" key="3">
    <source>
        <dbReference type="Proteomes" id="UP000314294"/>
    </source>
</evidence>
<dbReference type="AlphaFoldDB" id="A0A4Z2ED85"/>
<name>A0A4Z2ED85_9TELE</name>
<accession>A0A4Z2ED85</accession>
<dbReference type="Proteomes" id="UP000314294">
    <property type="component" value="Unassembled WGS sequence"/>
</dbReference>
<feature type="region of interest" description="Disordered" evidence="1">
    <location>
        <begin position="1"/>
        <end position="69"/>
    </location>
</feature>
<organism evidence="2 3">
    <name type="scientific">Liparis tanakae</name>
    <name type="common">Tanaka's snailfish</name>
    <dbReference type="NCBI Taxonomy" id="230148"/>
    <lineage>
        <taxon>Eukaryota</taxon>
        <taxon>Metazoa</taxon>
        <taxon>Chordata</taxon>
        <taxon>Craniata</taxon>
        <taxon>Vertebrata</taxon>
        <taxon>Euteleostomi</taxon>
        <taxon>Actinopterygii</taxon>
        <taxon>Neopterygii</taxon>
        <taxon>Teleostei</taxon>
        <taxon>Neoteleostei</taxon>
        <taxon>Acanthomorphata</taxon>
        <taxon>Eupercaria</taxon>
        <taxon>Perciformes</taxon>
        <taxon>Cottioidei</taxon>
        <taxon>Cottales</taxon>
        <taxon>Liparidae</taxon>
        <taxon>Liparis</taxon>
    </lineage>
</organism>
<dbReference type="EMBL" id="SRLO01009682">
    <property type="protein sequence ID" value="TNN26693.1"/>
    <property type="molecule type" value="Genomic_DNA"/>
</dbReference>
<protein>
    <submittedName>
        <fullName evidence="2">Uncharacterized protein</fullName>
    </submittedName>
</protein>
<evidence type="ECO:0000256" key="1">
    <source>
        <dbReference type="SAM" id="MobiDB-lite"/>
    </source>
</evidence>
<reference evidence="2 3" key="1">
    <citation type="submission" date="2019-03" db="EMBL/GenBank/DDBJ databases">
        <title>First draft genome of Liparis tanakae, snailfish: a comprehensive survey of snailfish specific genes.</title>
        <authorList>
            <person name="Kim W."/>
            <person name="Song I."/>
            <person name="Jeong J.-H."/>
            <person name="Kim D."/>
            <person name="Kim S."/>
            <person name="Ryu S."/>
            <person name="Song J.Y."/>
            <person name="Lee S.K."/>
        </authorList>
    </citation>
    <scope>NUCLEOTIDE SEQUENCE [LARGE SCALE GENOMIC DNA]</scope>
    <source>
        <tissue evidence="2">Muscle</tissue>
    </source>
</reference>
<feature type="compositionally biased region" description="Basic residues" evidence="1">
    <location>
        <begin position="1"/>
        <end position="11"/>
    </location>
</feature>
<evidence type="ECO:0000313" key="2">
    <source>
        <dbReference type="EMBL" id="TNN26693.1"/>
    </source>
</evidence>
<gene>
    <name evidence="2" type="ORF">EYF80_063170</name>
</gene>
<comment type="caution">
    <text evidence="2">The sequence shown here is derived from an EMBL/GenBank/DDBJ whole genome shotgun (WGS) entry which is preliminary data.</text>
</comment>
<keyword evidence="3" id="KW-1185">Reference proteome</keyword>
<proteinExistence type="predicted"/>
<sequence length="117" mass="13045">MPIKDKRRRSPRSAAQARRERAAGITYTLGSQFPGEKNSPETRQAPSAPPAPPLAKYSPASDSGSAPPRRLQVSFHMFNFRAAARRFPDSPTLVRGYLFLSPRKRRYELMKGAAALF</sequence>